<dbReference type="InterPro" id="IPR024719">
    <property type="entry name" value="HpaB/PvcC/4-BUDH_C"/>
</dbReference>
<dbReference type="PANTHER" id="PTHR36117">
    <property type="entry name" value="4-HYDROXYPHENYLACETATE 3-MONOOXYGENASE-RELATED"/>
    <property type="match status" value="1"/>
</dbReference>
<dbReference type="PANTHER" id="PTHR36117:SF3">
    <property type="entry name" value="4-HYDROXYPHENYLACETATE 3-MONOOXYGENASE-RELATED"/>
    <property type="match status" value="1"/>
</dbReference>
<evidence type="ECO:0000259" key="4">
    <source>
        <dbReference type="Pfam" id="PF03241"/>
    </source>
</evidence>
<dbReference type="Pfam" id="PF03241">
    <property type="entry name" value="HpaB"/>
    <property type="match status" value="1"/>
</dbReference>
<evidence type="ECO:0008006" key="7">
    <source>
        <dbReference type="Google" id="ProtNLM"/>
    </source>
</evidence>
<dbReference type="InterPro" id="IPR004925">
    <property type="entry name" value="HpaB/PvcC/4-BUDH"/>
</dbReference>
<dbReference type="GO" id="GO:0016627">
    <property type="term" value="F:oxidoreductase activity, acting on the CH-CH group of donors"/>
    <property type="evidence" value="ECO:0007669"/>
    <property type="project" value="InterPro"/>
</dbReference>
<dbReference type="Gene3D" id="1.20.140.10">
    <property type="entry name" value="Butyryl-CoA Dehydrogenase, subunit A, domain 3"/>
    <property type="match status" value="1"/>
</dbReference>
<evidence type="ECO:0000256" key="1">
    <source>
        <dbReference type="ARBA" id="ARBA00022630"/>
    </source>
</evidence>
<evidence type="ECO:0000313" key="6">
    <source>
        <dbReference type="EMBL" id="KKN00753.1"/>
    </source>
</evidence>
<accession>A0A0F9Q5R2</accession>
<name>A0A0F9Q5R2_9ZZZZ</name>
<dbReference type="InterPro" id="IPR009100">
    <property type="entry name" value="AcylCoA_DH/oxidase_NM_dom_sf"/>
</dbReference>
<feature type="domain" description="HpaB/PvcC/4-BUDH C-terminal" evidence="4">
    <location>
        <begin position="283"/>
        <end position="475"/>
    </location>
</feature>
<dbReference type="InterPro" id="IPR046373">
    <property type="entry name" value="Acyl-CoA_Oxase/DH_mid-dom_sf"/>
</dbReference>
<dbReference type="Gene3D" id="1.10.3140.10">
    <property type="entry name" value="4-hydroxybutyryl-coa dehydratase, domain 1"/>
    <property type="match status" value="1"/>
</dbReference>
<sequence>MGLKTRNDYLKGLSRMRPNVYKFGELIEDVTTHPATKRVVESHAMNYDASHDQVLEKIYTTNSSLTGEKIHRWNSLMQSSEDLIANMKLKRQNFRRTGSCTGAVCVGWNAQNVMWAITQEMDKEYGTKFQERLNKWILQSQKEGLTVAGALTDAKGDRSLKPSKQPNLDANLRIVKVQENGLIIRGAKLMIAGTAASQEIFLLPGAIYKEADKDFALACVLPRDTENLTIIEATRPSDQRDLEDNSGFEVPNTGPTQGLLFFEDVFIPNDRVFMCGEYKYTSKLIQYFTANYRAFIGACVSGQGDVMIGASVLMARANGLSSKVFMNKLVDMSINNQINYGLGAGACAMGTKHDSGTFFADSLTAHTNKIMVAKLPYETKRLTQEIGGGIVETGCMPSYKDFNGAEYSDMVQKYYKAGPCSPEARYKIARLSEWLTIGGGVPGCMHGGGSPDGARLVVRFNTPFEEYVDYARKIMNIKEDVPEP</sequence>
<comment type="caution">
    <text evidence="6">The sequence shown here is derived from an EMBL/GenBank/DDBJ whole genome shotgun (WGS) entry which is preliminary data.</text>
</comment>
<dbReference type="AlphaFoldDB" id="A0A0F9Q5R2"/>
<proteinExistence type="predicted"/>
<feature type="domain" description="HpaB/PvcC/4-BUDH N-terminal" evidence="5">
    <location>
        <begin position="5"/>
        <end position="274"/>
    </location>
</feature>
<dbReference type="InterPro" id="IPR036250">
    <property type="entry name" value="AcylCo_DH-like_C"/>
</dbReference>
<protein>
    <recommendedName>
        <fullName evidence="7">4-hydroxyphenylacetate 3-hydroxylase</fullName>
    </recommendedName>
</protein>
<dbReference type="EMBL" id="LAZR01005338">
    <property type="protein sequence ID" value="KKN00753.1"/>
    <property type="molecule type" value="Genomic_DNA"/>
</dbReference>
<evidence type="ECO:0000256" key="2">
    <source>
        <dbReference type="ARBA" id="ARBA00022827"/>
    </source>
</evidence>
<dbReference type="Gene3D" id="2.40.110.10">
    <property type="entry name" value="Butyryl-CoA Dehydrogenase, subunit A, domain 2"/>
    <property type="match status" value="1"/>
</dbReference>
<reference evidence="6" key="1">
    <citation type="journal article" date="2015" name="Nature">
        <title>Complex archaea that bridge the gap between prokaryotes and eukaryotes.</title>
        <authorList>
            <person name="Spang A."/>
            <person name="Saw J.H."/>
            <person name="Jorgensen S.L."/>
            <person name="Zaremba-Niedzwiedzka K."/>
            <person name="Martijn J."/>
            <person name="Lind A.E."/>
            <person name="van Eijk R."/>
            <person name="Schleper C."/>
            <person name="Guy L."/>
            <person name="Ettema T.J."/>
        </authorList>
    </citation>
    <scope>NUCLEOTIDE SEQUENCE</scope>
</reference>
<keyword evidence="1" id="KW-0285">Flavoprotein</keyword>
<gene>
    <name evidence="6" type="ORF">LCGC14_1134630</name>
</gene>
<dbReference type="SUPFAM" id="SSF56645">
    <property type="entry name" value="Acyl-CoA dehydrogenase NM domain-like"/>
    <property type="match status" value="1"/>
</dbReference>
<evidence type="ECO:0000256" key="3">
    <source>
        <dbReference type="ARBA" id="ARBA00023002"/>
    </source>
</evidence>
<dbReference type="InterPro" id="IPR024674">
    <property type="entry name" value="HpaB/PvcC/4-BUDH_N"/>
</dbReference>
<keyword evidence="2" id="KW-0274">FAD</keyword>
<dbReference type="SUPFAM" id="SSF47203">
    <property type="entry name" value="Acyl-CoA dehydrogenase C-terminal domain-like"/>
    <property type="match status" value="1"/>
</dbReference>
<dbReference type="PIRSF" id="PIRSF000331">
    <property type="entry name" value="HpaA_HpaB"/>
    <property type="match status" value="1"/>
</dbReference>
<evidence type="ECO:0000259" key="5">
    <source>
        <dbReference type="Pfam" id="PF11794"/>
    </source>
</evidence>
<keyword evidence="3" id="KW-0560">Oxidoreductase</keyword>
<organism evidence="6">
    <name type="scientific">marine sediment metagenome</name>
    <dbReference type="NCBI Taxonomy" id="412755"/>
    <lineage>
        <taxon>unclassified sequences</taxon>
        <taxon>metagenomes</taxon>
        <taxon>ecological metagenomes</taxon>
    </lineage>
</organism>
<dbReference type="Pfam" id="PF11794">
    <property type="entry name" value="HpaB_N"/>
    <property type="match status" value="1"/>
</dbReference>